<feature type="transmembrane region" description="Helical" evidence="8">
    <location>
        <begin position="423"/>
        <end position="445"/>
    </location>
</feature>
<gene>
    <name evidence="9" type="ORF">GCM10009681_21000</name>
</gene>
<evidence type="ECO:0000256" key="1">
    <source>
        <dbReference type="ARBA" id="ARBA00004651"/>
    </source>
</evidence>
<feature type="region of interest" description="Disordered" evidence="7">
    <location>
        <begin position="1"/>
        <end position="103"/>
    </location>
</feature>
<protein>
    <recommendedName>
        <fullName evidence="11">Lipopolysaccharide biosynthesis protein</fullName>
    </recommendedName>
</protein>
<feature type="transmembrane region" description="Helical" evidence="8">
    <location>
        <begin position="540"/>
        <end position="558"/>
    </location>
</feature>
<evidence type="ECO:0000313" key="9">
    <source>
        <dbReference type="EMBL" id="GAA1749623.1"/>
    </source>
</evidence>
<feature type="transmembrane region" description="Helical" evidence="8">
    <location>
        <begin position="245"/>
        <end position="265"/>
    </location>
</feature>
<evidence type="ECO:0008006" key="11">
    <source>
        <dbReference type="Google" id="ProtNLM"/>
    </source>
</evidence>
<feature type="transmembrane region" description="Helical" evidence="8">
    <location>
        <begin position="213"/>
        <end position="233"/>
    </location>
</feature>
<reference evidence="10" key="1">
    <citation type="journal article" date="2019" name="Int. J. Syst. Evol. Microbiol.">
        <title>The Global Catalogue of Microorganisms (GCM) 10K type strain sequencing project: providing services to taxonomists for standard genome sequencing and annotation.</title>
        <authorList>
            <consortium name="The Broad Institute Genomics Platform"/>
            <consortium name="The Broad Institute Genome Sequencing Center for Infectious Disease"/>
            <person name="Wu L."/>
            <person name="Ma J."/>
        </authorList>
    </citation>
    <scope>NUCLEOTIDE SEQUENCE [LARGE SCALE GENOMIC DNA]</scope>
    <source>
        <strain evidence="10">JCM 13249</strain>
    </source>
</reference>
<keyword evidence="10" id="KW-1185">Reference proteome</keyword>
<keyword evidence="6 8" id="KW-0472">Membrane</keyword>
<dbReference type="InterPro" id="IPR050833">
    <property type="entry name" value="Poly_Biosynth_Transport"/>
</dbReference>
<comment type="caution">
    <text evidence="9">The sequence shown here is derived from an EMBL/GenBank/DDBJ whole genome shotgun (WGS) entry which is preliminary data.</text>
</comment>
<keyword evidence="4 8" id="KW-0812">Transmembrane</keyword>
<feature type="compositionally biased region" description="Low complexity" evidence="7">
    <location>
        <begin position="21"/>
        <end position="39"/>
    </location>
</feature>
<dbReference type="Pfam" id="PF13440">
    <property type="entry name" value="Polysacc_synt_3"/>
    <property type="match status" value="1"/>
</dbReference>
<dbReference type="EMBL" id="BAAALS010000008">
    <property type="protein sequence ID" value="GAA1749623.1"/>
    <property type="molecule type" value="Genomic_DNA"/>
</dbReference>
<feature type="transmembrane region" description="Helical" evidence="8">
    <location>
        <begin position="306"/>
        <end position="326"/>
    </location>
</feature>
<dbReference type="PANTHER" id="PTHR30250">
    <property type="entry name" value="PST FAMILY PREDICTED COLANIC ACID TRANSPORTER"/>
    <property type="match status" value="1"/>
</dbReference>
<feature type="transmembrane region" description="Helical" evidence="8">
    <location>
        <begin position="109"/>
        <end position="131"/>
    </location>
</feature>
<dbReference type="CDD" id="cd13127">
    <property type="entry name" value="MATE_tuaB_like"/>
    <property type="match status" value="1"/>
</dbReference>
<feature type="transmembrane region" description="Helical" evidence="8">
    <location>
        <begin position="475"/>
        <end position="497"/>
    </location>
</feature>
<keyword evidence="5 8" id="KW-1133">Transmembrane helix</keyword>
<evidence type="ECO:0000256" key="8">
    <source>
        <dbReference type="SAM" id="Phobius"/>
    </source>
</evidence>
<evidence type="ECO:0000256" key="2">
    <source>
        <dbReference type="ARBA" id="ARBA00007430"/>
    </source>
</evidence>
<feature type="transmembrane region" description="Helical" evidence="8">
    <location>
        <begin position="452"/>
        <end position="469"/>
    </location>
</feature>
<dbReference type="Proteomes" id="UP001500655">
    <property type="component" value="Unassembled WGS sequence"/>
</dbReference>
<dbReference type="PANTHER" id="PTHR30250:SF10">
    <property type="entry name" value="LIPOPOLYSACCHARIDE BIOSYNTHESIS PROTEIN WZXC"/>
    <property type="match status" value="1"/>
</dbReference>
<accession>A0ABP4W9Q0</accession>
<feature type="transmembrane region" description="Helical" evidence="8">
    <location>
        <begin position="143"/>
        <end position="166"/>
    </location>
</feature>
<name>A0ABP4W9Q0_9ACTN</name>
<keyword evidence="3" id="KW-1003">Cell membrane</keyword>
<feature type="compositionally biased region" description="Pro residues" evidence="7">
    <location>
        <begin position="80"/>
        <end position="90"/>
    </location>
</feature>
<evidence type="ECO:0000256" key="3">
    <source>
        <dbReference type="ARBA" id="ARBA00022475"/>
    </source>
</evidence>
<evidence type="ECO:0000256" key="4">
    <source>
        <dbReference type="ARBA" id="ARBA00022692"/>
    </source>
</evidence>
<evidence type="ECO:0000313" key="10">
    <source>
        <dbReference type="Proteomes" id="UP001500655"/>
    </source>
</evidence>
<comment type="similarity">
    <text evidence="2">Belongs to the polysaccharide synthase family.</text>
</comment>
<sequence length="577" mass="60218">MENPATGGRHRRPEPDDLDTADTLVTAAPWAPPAQRTAPAPYPAPAIDPLDASPLDQTVEMAGLPDLIAQDAPRGAGTPGSPPDEPPAAPAPTDGEDESSGLGRKASKALGWSLASTILGRVGRIAFGIWIARLLGPDEFGVYALALVFQLAILSFNELGVSLAIVRWPGHPREIAPTVATISVLSSVIIYIGCFFATPFIASAMGAPGATPVIRVLTLSVIISGLVAVPVALLQRGFRQDKRTVADLTTAIVSPLTSIACAVAGMGAMSLAVGTLAGSVVGAALFIWFAPEGLRFGFDRAIARKLLTFGLPLAGSSIVVFAAGNIDKMVVGALFGVRSLGIYTNAFNLSNLPVSIFSTPMRAVAPAAFARLQHDKPRMNRAFLMSSGLLGAIALPACVLLATAPYPLIRIVYGTAWEASATVLPWLAALGALRIFFELIYDFFVVLANTRAVFTIQVVWLIALAPSIWVGSHFFGLPGAAAAQFATGLLVVLPLYLRELSRAGIRPRSIAGSVAMPIAAGAVVAGLVLLIQVFVTNDWVVLPLVGLVGMAAMAAVLYRMRATLKSLRSTNPESTPA</sequence>
<evidence type="ECO:0000256" key="5">
    <source>
        <dbReference type="ARBA" id="ARBA00022989"/>
    </source>
</evidence>
<organism evidence="9 10">
    <name type="scientific">Luedemannella helvata</name>
    <dbReference type="NCBI Taxonomy" id="349315"/>
    <lineage>
        <taxon>Bacteria</taxon>
        <taxon>Bacillati</taxon>
        <taxon>Actinomycetota</taxon>
        <taxon>Actinomycetes</taxon>
        <taxon>Micromonosporales</taxon>
        <taxon>Micromonosporaceae</taxon>
        <taxon>Luedemannella</taxon>
    </lineage>
</organism>
<feature type="transmembrane region" description="Helical" evidence="8">
    <location>
        <begin position="382"/>
        <end position="403"/>
    </location>
</feature>
<feature type="transmembrane region" description="Helical" evidence="8">
    <location>
        <begin position="346"/>
        <end position="370"/>
    </location>
</feature>
<comment type="subcellular location">
    <subcellularLocation>
        <location evidence="1">Cell membrane</location>
        <topology evidence="1">Multi-pass membrane protein</topology>
    </subcellularLocation>
</comment>
<evidence type="ECO:0000256" key="7">
    <source>
        <dbReference type="SAM" id="MobiDB-lite"/>
    </source>
</evidence>
<feature type="transmembrane region" description="Helical" evidence="8">
    <location>
        <begin position="509"/>
        <end position="534"/>
    </location>
</feature>
<dbReference type="RefSeq" id="WP_344079382.1">
    <property type="nucleotide sequence ID" value="NZ_BAAALS010000008.1"/>
</dbReference>
<feature type="transmembrane region" description="Helical" evidence="8">
    <location>
        <begin position="271"/>
        <end position="294"/>
    </location>
</feature>
<feature type="transmembrane region" description="Helical" evidence="8">
    <location>
        <begin position="178"/>
        <end position="201"/>
    </location>
</feature>
<evidence type="ECO:0000256" key="6">
    <source>
        <dbReference type="ARBA" id="ARBA00023136"/>
    </source>
</evidence>
<proteinExistence type="inferred from homology"/>